<dbReference type="EMBL" id="JAWDJW010008705">
    <property type="protein sequence ID" value="KAK3060276.1"/>
    <property type="molecule type" value="Genomic_DNA"/>
</dbReference>
<accession>A0ACC3D159</accession>
<gene>
    <name evidence="1" type="ORF">LTS18_008908</name>
</gene>
<feature type="non-terminal residue" evidence="1">
    <location>
        <position position="185"/>
    </location>
</feature>
<comment type="caution">
    <text evidence="1">The sequence shown here is derived from an EMBL/GenBank/DDBJ whole genome shotgun (WGS) entry which is preliminary data.</text>
</comment>
<sequence length="185" mass="20505">MATSYPDRTFQSRTDTQSTLTPFPAVDNDAHIHGVPPVGRNDIEQRAEVTITWDLAVQRGEQLICQMMNTKEWATKELIEKGKLHEGGSSQSRWTDPNEMADYGWVVSTGTPDADDTIQTGLQWVGAKSTYPRDSLVMATMRPSGGIYNMIPNPGQDFVVVELSYSPDAIIKQHKSDAVAPPLKR</sequence>
<keyword evidence="2" id="KW-1185">Reference proteome</keyword>
<protein>
    <submittedName>
        <fullName evidence="1">Uncharacterized protein</fullName>
    </submittedName>
</protein>
<organism evidence="1 2">
    <name type="scientific">Coniosporium uncinatum</name>
    <dbReference type="NCBI Taxonomy" id="93489"/>
    <lineage>
        <taxon>Eukaryota</taxon>
        <taxon>Fungi</taxon>
        <taxon>Dikarya</taxon>
        <taxon>Ascomycota</taxon>
        <taxon>Pezizomycotina</taxon>
        <taxon>Dothideomycetes</taxon>
        <taxon>Dothideomycetes incertae sedis</taxon>
        <taxon>Coniosporium</taxon>
    </lineage>
</organism>
<name>A0ACC3D159_9PEZI</name>
<dbReference type="Proteomes" id="UP001186974">
    <property type="component" value="Unassembled WGS sequence"/>
</dbReference>
<evidence type="ECO:0000313" key="2">
    <source>
        <dbReference type="Proteomes" id="UP001186974"/>
    </source>
</evidence>
<evidence type="ECO:0000313" key="1">
    <source>
        <dbReference type="EMBL" id="KAK3060276.1"/>
    </source>
</evidence>
<reference evidence="1" key="1">
    <citation type="submission" date="2024-09" db="EMBL/GenBank/DDBJ databases">
        <title>Black Yeasts Isolated from many extreme environments.</title>
        <authorList>
            <person name="Coleine C."/>
            <person name="Stajich J.E."/>
            <person name="Selbmann L."/>
        </authorList>
    </citation>
    <scope>NUCLEOTIDE SEQUENCE</scope>
    <source>
        <strain evidence="1">CCFEE 5737</strain>
    </source>
</reference>
<proteinExistence type="predicted"/>